<gene>
    <name evidence="1" type="ORF">ACI1P1_10825</name>
</gene>
<organism evidence="1 2">
    <name type="scientific">Paenibacillus mesotrionivorans</name>
    <dbReference type="NCBI Taxonomy" id="3160968"/>
    <lineage>
        <taxon>Bacteria</taxon>
        <taxon>Bacillati</taxon>
        <taxon>Bacillota</taxon>
        <taxon>Bacilli</taxon>
        <taxon>Bacillales</taxon>
        <taxon>Paenibacillaceae</taxon>
        <taxon>Paenibacillus</taxon>
    </lineage>
</organism>
<protein>
    <submittedName>
        <fullName evidence="1">Copper amine oxidase N-terminal domain-containing protein</fullName>
    </submittedName>
</protein>
<name>A0ACC7NVN1_9BACL</name>
<evidence type="ECO:0000313" key="1">
    <source>
        <dbReference type="EMBL" id="MFM9328783.1"/>
    </source>
</evidence>
<reference evidence="1" key="1">
    <citation type="submission" date="2024-12" db="EMBL/GenBank/DDBJ databases">
        <authorList>
            <person name="Wu N."/>
        </authorList>
    </citation>
    <scope>NUCLEOTIDE SEQUENCE</scope>
    <source>
        <strain evidence="1">P15</strain>
    </source>
</reference>
<dbReference type="EMBL" id="JBJURJ010000006">
    <property type="protein sequence ID" value="MFM9328783.1"/>
    <property type="molecule type" value="Genomic_DNA"/>
</dbReference>
<proteinExistence type="predicted"/>
<comment type="caution">
    <text evidence="1">The sequence shown here is derived from an EMBL/GenBank/DDBJ whole genome shotgun (WGS) entry which is preliminary data.</text>
</comment>
<dbReference type="Proteomes" id="UP001631969">
    <property type="component" value="Unassembled WGS sequence"/>
</dbReference>
<keyword evidence="2" id="KW-1185">Reference proteome</keyword>
<evidence type="ECO:0000313" key="2">
    <source>
        <dbReference type="Proteomes" id="UP001631969"/>
    </source>
</evidence>
<sequence>MRRTTKRYGILLAVVCLIAGLIGGCQAIGGVDLNKALLSSFDMKTMEGKGSVEVSLELDEAALKEAGPDSAAMAAFSQMKLSFDHIKQESTQVASVKGALEVAKKSIPFTAYISPEALTVLPEGATKPFTISTTDLADPTGEGLYDGVDMKWMTDFQKKAADPNYIKPLYEYLLGKMPNPSKLKLESGNETINGESVYLHHVRADLDGKDILPLLRTFILNLMKDDQAMKAVIAQYYDVIQGAVNSFIPADMSGDDELSSVLGAIRSILQNKEEGVEVVQTEAKQLLVILLVMLDSEGTEAVKFLGDKSSMTVDLYVDNNMKVRKSVANLLLAPTETDASPLKSIRVKSSFENWNVNGTVKADTISTAGALDLMKLDGPEQALEAIKPESALYKFLKDDLHVTRKTGYFYVMPQEELDEYTAGWAAYSDNGVTMVPARSLAANLDMDLAWDAASQSVVLTTADGKHSIRLTAGSSKAALNGSTDLSLERPAVVEQGSFYVPLRSVAEALGANLQWEAESSSIIVTLD</sequence>
<accession>A0ACC7NVN1</accession>